<accession>A0ABN7K937</accession>
<sequence length="214" mass="24750">MVLFMVGCGSKTPQNHSPKPFRYFFDNDANLKKISFKREVSEQEKYNKTGVARVERSNLGTMYETANHSYSIIMTNKQINPNNKDEISSLKNSQTIKIYEFNQGNIQSINFNSQNQVCTSLQKGEKIDIKSVNNYYANHYDFSQNDNDLFASIILSSYENYELAVSKYSFLQHINDDDTKQKVAALVYDDKFKQVLGANLQRQVQILKFLCELK</sequence>
<protein>
    <recommendedName>
        <fullName evidence="1">DUF8095 domain-containing protein</fullName>
    </recommendedName>
</protein>
<evidence type="ECO:0000313" key="2">
    <source>
        <dbReference type="EMBL" id="CAD7288236.1"/>
    </source>
</evidence>
<feature type="domain" description="DUF8095" evidence="1">
    <location>
        <begin position="72"/>
        <end position="208"/>
    </location>
</feature>
<dbReference type="Pfam" id="PF26367">
    <property type="entry name" value="DUF8095"/>
    <property type="match status" value="1"/>
</dbReference>
<keyword evidence="3" id="KW-1185">Reference proteome</keyword>
<dbReference type="InterPro" id="IPR058408">
    <property type="entry name" value="DUF8095"/>
</dbReference>
<evidence type="ECO:0000259" key="1">
    <source>
        <dbReference type="Pfam" id="PF26367"/>
    </source>
</evidence>
<proteinExistence type="predicted"/>
<name>A0ABN7K937_9BACT</name>
<dbReference type="EMBL" id="CAJHOF010000006">
    <property type="protein sequence ID" value="CAD7288236.1"/>
    <property type="molecule type" value="Genomic_DNA"/>
</dbReference>
<comment type="caution">
    <text evidence="2">The sequence shown here is derived from an EMBL/GenBank/DDBJ whole genome shotgun (WGS) entry which is preliminary data.</text>
</comment>
<evidence type="ECO:0000313" key="3">
    <source>
        <dbReference type="Proteomes" id="UP000789803"/>
    </source>
</evidence>
<reference evidence="2 3" key="1">
    <citation type="submission" date="2020-11" db="EMBL/GenBank/DDBJ databases">
        <authorList>
            <person name="Peeters C."/>
        </authorList>
    </citation>
    <scope>NUCLEOTIDE SEQUENCE [LARGE SCALE GENOMIC DNA]</scope>
    <source>
        <strain evidence="2 3">LMG 7974</strain>
    </source>
</reference>
<gene>
    <name evidence="2" type="ORF">LMG7974_00908</name>
</gene>
<dbReference type="Proteomes" id="UP000789803">
    <property type="component" value="Unassembled WGS sequence"/>
</dbReference>
<organism evidence="2 3">
    <name type="scientific">Campylobacter majalis</name>
    <dbReference type="NCBI Taxonomy" id="2790656"/>
    <lineage>
        <taxon>Bacteria</taxon>
        <taxon>Pseudomonadati</taxon>
        <taxon>Campylobacterota</taxon>
        <taxon>Epsilonproteobacteria</taxon>
        <taxon>Campylobacterales</taxon>
        <taxon>Campylobacteraceae</taxon>
        <taxon>Campylobacter</taxon>
    </lineage>
</organism>